<dbReference type="EMBL" id="JXTC01000671">
    <property type="protein sequence ID" value="PON41067.1"/>
    <property type="molecule type" value="Genomic_DNA"/>
</dbReference>
<protein>
    <submittedName>
        <fullName evidence="1">Uncharacterized protein</fullName>
    </submittedName>
</protein>
<dbReference type="AlphaFoldDB" id="A0A2P5AX17"/>
<accession>A0A2P5AX17</accession>
<evidence type="ECO:0000313" key="1">
    <source>
        <dbReference type="EMBL" id="PON41067.1"/>
    </source>
</evidence>
<sequence length="249" mass="27769">MKEDLKKLSTFEQGLVSILDKMAILDKMDHLLHNLEDGSKIVDHTKTMEPRLGAADSALLGGQMGMNESLNRGEEQRDAVGLQKPRCEAVDLEFLRSSRVAGVSMVVFGGSGKVCSRAEEPRLGSCFVIKGLREVARDGTWASRVARPETLGFLEPLEHQGGWGSHLGCHIQRGPGECRWLLHEERLSRFAWGPRMGRHELLGSCEERVMRERFDGFPRDNRAGHEGFLCNQGIGFERQEGYGGWSLHG</sequence>
<gene>
    <name evidence="1" type="ORF">TorRG33x02_338910</name>
</gene>
<organism evidence="1 2">
    <name type="scientific">Trema orientale</name>
    <name type="common">Charcoal tree</name>
    <name type="synonym">Celtis orientalis</name>
    <dbReference type="NCBI Taxonomy" id="63057"/>
    <lineage>
        <taxon>Eukaryota</taxon>
        <taxon>Viridiplantae</taxon>
        <taxon>Streptophyta</taxon>
        <taxon>Embryophyta</taxon>
        <taxon>Tracheophyta</taxon>
        <taxon>Spermatophyta</taxon>
        <taxon>Magnoliopsida</taxon>
        <taxon>eudicotyledons</taxon>
        <taxon>Gunneridae</taxon>
        <taxon>Pentapetalae</taxon>
        <taxon>rosids</taxon>
        <taxon>fabids</taxon>
        <taxon>Rosales</taxon>
        <taxon>Cannabaceae</taxon>
        <taxon>Trema</taxon>
    </lineage>
</organism>
<dbReference type="Proteomes" id="UP000237000">
    <property type="component" value="Unassembled WGS sequence"/>
</dbReference>
<proteinExistence type="predicted"/>
<reference evidence="2" key="1">
    <citation type="submission" date="2016-06" db="EMBL/GenBank/DDBJ databases">
        <title>Parallel loss of symbiosis genes in relatives of nitrogen-fixing non-legume Parasponia.</title>
        <authorList>
            <person name="Van Velzen R."/>
            <person name="Holmer R."/>
            <person name="Bu F."/>
            <person name="Rutten L."/>
            <person name="Van Zeijl A."/>
            <person name="Liu W."/>
            <person name="Santuari L."/>
            <person name="Cao Q."/>
            <person name="Sharma T."/>
            <person name="Shen D."/>
            <person name="Roswanjaya Y."/>
            <person name="Wardhani T."/>
            <person name="Kalhor M.S."/>
            <person name="Jansen J."/>
            <person name="Van den Hoogen J."/>
            <person name="Gungor B."/>
            <person name="Hartog M."/>
            <person name="Hontelez J."/>
            <person name="Verver J."/>
            <person name="Yang W.-C."/>
            <person name="Schijlen E."/>
            <person name="Repin R."/>
            <person name="Schilthuizen M."/>
            <person name="Schranz E."/>
            <person name="Heidstra R."/>
            <person name="Miyata K."/>
            <person name="Fedorova E."/>
            <person name="Kohlen W."/>
            <person name="Bisseling T."/>
            <person name="Smit S."/>
            <person name="Geurts R."/>
        </authorList>
    </citation>
    <scope>NUCLEOTIDE SEQUENCE [LARGE SCALE GENOMIC DNA]</scope>
    <source>
        <strain evidence="2">cv. RG33-2</strain>
    </source>
</reference>
<comment type="caution">
    <text evidence="1">The sequence shown here is derived from an EMBL/GenBank/DDBJ whole genome shotgun (WGS) entry which is preliminary data.</text>
</comment>
<keyword evidence="2" id="KW-1185">Reference proteome</keyword>
<name>A0A2P5AX17_TREOI</name>
<dbReference type="InParanoid" id="A0A2P5AX17"/>
<evidence type="ECO:0000313" key="2">
    <source>
        <dbReference type="Proteomes" id="UP000237000"/>
    </source>
</evidence>